<evidence type="ECO:0000313" key="2">
    <source>
        <dbReference type="Proteomes" id="UP000054337"/>
    </source>
</evidence>
<keyword evidence="2" id="KW-1185">Reference proteome</keyword>
<dbReference type="EMBL" id="KI968765">
    <property type="protein sequence ID" value="EUN24575.1"/>
    <property type="molecule type" value="Genomic_DNA"/>
</dbReference>
<reference evidence="1 2" key="1">
    <citation type="journal article" date="2013" name="PLoS Genet.">
        <title>Comparative genome structure, secondary metabolite, and effector coding capacity across Cochliobolus pathogens.</title>
        <authorList>
            <person name="Condon B.J."/>
            <person name="Leng Y."/>
            <person name="Wu D."/>
            <person name="Bushley K.E."/>
            <person name="Ohm R.A."/>
            <person name="Otillar R."/>
            <person name="Martin J."/>
            <person name="Schackwitz W."/>
            <person name="Grimwood J."/>
            <person name="MohdZainudin N."/>
            <person name="Xue C."/>
            <person name="Wang R."/>
            <person name="Manning V.A."/>
            <person name="Dhillon B."/>
            <person name="Tu Z.J."/>
            <person name="Steffenson B.J."/>
            <person name="Salamov A."/>
            <person name="Sun H."/>
            <person name="Lowry S."/>
            <person name="LaButti K."/>
            <person name="Han J."/>
            <person name="Copeland A."/>
            <person name="Lindquist E."/>
            <person name="Barry K."/>
            <person name="Schmutz J."/>
            <person name="Baker S.E."/>
            <person name="Ciuffetti L.M."/>
            <person name="Grigoriev I.V."/>
            <person name="Zhong S."/>
            <person name="Turgeon B.G."/>
        </authorList>
    </citation>
    <scope>NUCLEOTIDE SEQUENCE [LARGE SCALE GENOMIC DNA]</scope>
    <source>
        <strain evidence="1 2">FI3</strain>
    </source>
</reference>
<sequence length="66" mass="6865">MQAGLGPQQIFIVRRCGCGRGRPRQAKAGSGAAEAKIGCPPSLHFAAHLPWTWTCPDPPTPAPSSA</sequence>
<dbReference type="AlphaFoldDB" id="W7EFV6"/>
<protein>
    <submittedName>
        <fullName evidence="1">Uncharacterized protein</fullName>
    </submittedName>
</protein>
<dbReference type="RefSeq" id="XP_014554153.1">
    <property type="nucleotide sequence ID" value="XM_014698667.1"/>
</dbReference>
<dbReference type="HOGENOM" id="CLU_2830832_0_0_1"/>
<dbReference type="GeneID" id="26248933"/>
<gene>
    <name evidence="1" type="ORF">COCVIDRAFT_105749</name>
</gene>
<accession>W7EFV6</accession>
<evidence type="ECO:0000313" key="1">
    <source>
        <dbReference type="EMBL" id="EUN24575.1"/>
    </source>
</evidence>
<dbReference type="Proteomes" id="UP000054337">
    <property type="component" value="Unassembled WGS sequence"/>
</dbReference>
<proteinExistence type="predicted"/>
<name>W7EFV6_BIPV3</name>
<organism evidence="1 2">
    <name type="scientific">Bipolaris victoriae (strain FI3)</name>
    <name type="common">Victoria blight of oats agent</name>
    <name type="synonym">Cochliobolus victoriae</name>
    <dbReference type="NCBI Taxonomy" id="930091"/>
    <lineage>
        <taxon>Eukaryota</taxon>
        <taxon>Fungi</taxon>
        <taxon>Dikarya</taxon>
        <taxon>Ascomycota</taxon>
        <taxon>Pezizomycotina</taxon>
        <taxon>Dothideomycetes</taxon>
        <taxon>Pleosporomycetidae</taxon>
        <taxon>Pleosporales</taxon>
        <taxon>Pleosporineae</taxon>
        <taxon>Pleosporaceae</taxon>
        <taxon>Bipolaris</taxon>
    </lineage>
</organism>